<evidence type="ECO:0000313" key="1">
    <source>
        <dbReference type="EMBL" id="TBF05758.1"/>
    </source>
</evidence>
<accession>A0AAE8Q8Y3</accession>
<reference evidence="1 2" key="1">
    <citation type="submission" date="2019-02" db="EMBL/GenBank/DDBJ databases">
        <title>The genomic architecture of introgression among sibling species of bacteria.</title>
        <authorList>
            <person name="Cavassim M.I.A."/>
            <person name="Moeskjaer S."/>
            <person name="Moslemi C."/>
            <person name="Fields B."/>
            <person name="Bachmann A."/>
            <person name="Vilhjalmsson B."/>
            <person name="Schierup M.H."/>
            <person name="Young J.P.W."/>
            <person name="Andersen S.U."/>
        </authorList>
    </citation>
    <scope>NUCLEOTIDE SEQUENCE [LARGE SCALE GENOMIC DNA]</scope>
    <source>
        <strain evidence="1 2">SM42</strain>
        <plasmid evidence="1">pSM42_Rh02_Rh04</plasmid>
    </source>
</reference>
<organism evidence="1 2">
    <name type="scientific">Rhizobium ruizarguesonis</name>
    <dbReference type="NCBI Taxonomy" id="2081791"/>
    <lineage>
        <taxon>Bacteria</taxon>
        <taxon>Pseudomonadati</taxon>
        <taxon>Pseudomonadota</taxon>
        <taxon>Alphaproteobacteria</taxon>
        <taxon>Hyphomicrobiales</taxon>
        <taxon>Rhizobiaceae</taxon>
        <taxon>Rhizobium/Agrobacterium group</taxon>
        <taxon>Rhizobium</taxon>
    </lineage>
</organism>
<protein>
    <submittedName>
        <fullName evidence="1">Uncharacterized protein</fullName>
    </submittedName>
</protein>
<comment type="caution">
    <text evidence="1">The sequence shown here is derived from an EMBL/GenBank/DDBJ whole genome shotgun (WGS) entry which is preliminary data.</text>
</comment>
<geneLocation type="plasmid" evidence="1">
    <name>pSM42_Rh02_Rh04</name>
</geneLocation>
<proteinExistence type="predicted"/>
<dbReference type="EMBL" id="SIKX01000003">
    <property type="protein sequence ID" value="TBF05758.1"/>
    <property type="molecule type" value="Genomic_DNA"/>
</dbReference>
<dbReference type="AlphaFoldDB" id="A0AAE8Q8Y3"/>
<keyword evidence="1" id="KW-0614">Plasmid</keyword>
<sequence>MTGDRLRLDRLTATAICRFLTPDVTSSPPANKSASCRPPFHFGLIRCGPIVAGLCDSHRGRDGRGPIHTKGT</sequence>
<evidence type="ECO:0000313" key="2">
    <source>
        <dbReference type="Proteomes" id="UP000291892"/>
    </source>
</evidence>
<gene>
    <name evidence="1" type="ORF">ELG94_30500</name>
</gene>
<dbReference type="Proteomes" id="UP000291892">
    <property type="component" value="Unassembled WGS sequence"/>
</dbReference>
<name>A0AAE8Q8Y3_9HYPH</name>